<gene>
    <name evidence="4" type="ORF">B8W72_28465</name>
</gene>
<comment type="caution">
    <text evidence="4">The sequence shown here is derived from an EMBL/GenBank/DDBJ whole genome shotgun (WGS) entry which is preliminary data.</text>
</comment>
<dbReference type="Proteomes" id="UP000196082">
    <property type="component" value="Unassembled WGS sequence"/>
</dbReference>
<dbReference type="InterPro" id="IPR016181">
    <property type="entry name" value="Acyl_CoA_acyltransferase"/>
</dbReference>
<dbReference type="InterPro" id="IPR000182">
    <property type="entry name" value="GNAT_dom"/>
</dbReference>
<organism evidence="4 5">
    <name type="scientific">Pseudomonas putida</name>
    <name type="common">Arthrobacter siderocapsulatus</name>
    <dbReference type="NCBI Taxonomy" id="303"/>
    <lineage>
        <taxon>Bacteria</taxon>
        <taxon>Pseudomonadati</taxon>
        <taxon>Pseudomonadota</taxon>
        <taxon>Gammaproteobacteria</taxon>
        <taxon>Pseudomonadales</taxon>
        <taxon>Pseudomonadaceae</taxon>
        <taxon>Pseudomonas</taxon>
    </lineage>
</organism>
<dbReference type="SUPFAM" id="SSF55729">
    <property type="entry name" value="Acyl-CoA N-acyltransferases (Nat)"/>
    <property type="match status" value="1"/>
</dbReference>
<dbReference type="AlphaFoldDB" id="A0A1Y3KDW5"/>
<dbReference type="Gene3D" id="3.40.630.30">
    <property type="match status" value="1"/>
</dbReference>
<evidence type="ECO:0000313" key="5">
    <source>
        <dbReference type="Proteomes" id="UP000196082"/>
    </source>
</evidence>
<evidence type="ECO:0000313" key="4">
    <source>
        <dbReference type="EMBL" id="OUM23835.1"/>
    </source>
</evidence>
<evidence type="ECO:0000256" key="2">
    <source>
        <dbReference type="ARBA" id="ARBA00023315"/>
    </source>
</evidence>
<accession>A0A1Y3KDW5</accession>
<dbReference type="RefSeq" id="WP_086978913.1">
    <property type="nucleotide sequence ID" value="NZ_NFSB01000090.1"/>
</dbReference>
<dbReference type="GO" id="GO:0016747">
    <property type="term" value="F:acyltransferase activity, transferring groups other than amino-acyl groups"/>
    <property type="evidence" value="ECO:0007669"/>
    <property type="project" value="InterPro"/>
</dbReference>
<sequence length="155" mass="16882">MTAITFRPAAPDDAATCMVIRALTRENAFTEEDLRALGITVDSWSSGIRDGSGPGFVACKDDQIVGYCFADKDSGEVTVLALLPAFEGQGIGKRLLRLVVDHLRELGLERCFLACSSDPKVRSYGFYRHLGWTSTGEHDEAGDEILQLGIDISVR</sequence>
<evidence type="ECO:0000259" key="3">
    <source>
        <dbReference type="PROSITE" id="PS51186"/>
    </source>
</evidence>
<feature type="domain" description="N-acetyltransferase" evidence="3">
    <location>
        <begin position="4"/>
        <end position="153"/>
    </location>
</feature>
<dbReference type="CDD" id="cd04301">
    <property type="entry name" value="NAT_SF"/>
    <property type="match status" value="1"/>
</dbReference>
<keyword evidence="2" id="KW-0012">Acyltransferase</keyword>
<keyword evidence="1 4" id="KW-0808">Transferase</keyword>
<name>A0A1Y3KDW5_PSEPU</name>
<dbReference type="Pfam" id="PF00583">
    <property type="entry name" value="Acetyltransf_1"/>
    <property type="match status" value="1"/>
</dbReference>
<dbReference type="PANTHER" id="PTHR43877">
    <property type="entry name" value="AMINOALKYLPHOSPHONATE N-ACETYLTRANSFERASE-RELATED-RELATED"/>
    <property type="match status" value="1"/>
</dbReference>
<proteinExistence type="predicted"/>
<reference evidence="4 5" key="1">
    <citation type="submission" date="2017-05" db="EMBL/GenBank/DDBJ databases">
        <title>Whole genome sequence of Pseudomonas putida isolate 1312 commercialized as a biostimulant.</title>
        <authorList>
            <person name="Crovadore J."/>
            <person name="Blanc P."/>
            <person name="Chablais R."/>
            <person name="Cochard B."/>
            <person name="Grizard D."/>
            <person name="Lefort F."/>
        </authorList>
    </citation>
    <scope>NUCLEOTIDE SEQUENCE [LARGE SCALE GENOMIC DNA]</scope>
    <source>
        <strain evidence="4 5">1312</strain>
    </source>
</reference>
<evidence type="ECO:0000256" key="1">
    <source>
        <dbReference type="ARBA" id="ARBA00022679"/>
    </source>
</evidence>
<protein>
    <submittedName>
        <fullName evidence="4">GNAT family N-acetyltransferase</fullName>
    </submittedName>
</protein>
<dbReference type="InterPro" id="IPR050832">
    <property type="entry name" value="Bact_Acetyltransf"/>
</dbReference>
<dbReference type="EMBL" id="NFSB01000090">
    <property type="protein sequence ID" value="OUM23835.1"/>
    <property type="molecule type" value="Genomic_DNA"/>
</dbReference>
<dbReference type="PROSITE" id="PS51186">
    <property type="entry name" value="GNAT"/>
    <property type="match status" value="1"/>
</dbReference>